<dbReference type="Proteomes" id="UP001197378">
    <property type="component" value="Unassembled WGS sequence"/>
</dbReference>
<dbReference type="InterPro" id="IPR011990">
    <property type="entry name" value="TPR-like_helical_dom_sf"/>
</dbReference>
<dbReference type="Gene3D" id="1.25.40.10">
    <property type="entry name" value="Tetratricopeptide repeat domain"/>
    <property type="match status" value="1"/>
</dbReference>
<dbReference type="AlphaFoldDB" id="A0AAE3CK37"/>
<comment type="caution">
    <text evidence="1">The sequence shown here is derived from an EMBL/GenBank/DDBJ whole genome shotgun (WGS) entry which is preliminary data.</text>
</comment>
<evidence type="ECO:0000313" key="2">
    <source>
        <dbReference type="Proteomes" id="UP001197378"/>
    </source>
</evidence>
<gene>
    <name evidence="1" type="ORF">HFQ13_09690</name>
</gene>
<organism evidence="1 2">
    <name type="scientific">Igneacidithiobacillus copahuensis</name>
    <dbReference type="NCBI Taxonomy" id="2724909"/>
    <lineage>
        <taxon>Bacteria</taxon>
        <taxon>Pseudomonadati</taxon>
        <taxon>Pseudomonadota</taxon>
        <taxon>Acidithiobacillia</taxon>
        <taxon>Acidithiobacillales</taxon>
        <taxon>Acidithiobacillaceae</taxon>
        <taxon>Igneacidithiobacillus</taxon>
    </lineage>
</organism>
<dbReference type="Pfam" id="PF08238">
    <property type="entry name" value="Sel1"/>
    <property type="match status" value="2"/>
</dbReference>
<proteinExistence type="predicted"/>
<keyword evidence="2" id="KW-1185">Reference proteome</keyword>
<dbReference type="SMART" id="SM00671">
    <property type="entry name" value="SEL1"/>
    <property type="match status" value="2"/>
</dbReference>
<accession>A0AAE3CK37</accession>
<dbReference type="InterPro" id="IPR006597">
    <property type="entry name" value="Sel1-like"/>
</dbReference>
<dbReference type="EMBL" id="JAAXYO010000152">
    <property type="protein sequence ID" value="MBU2788463.1"/>
    <property type="molecule type" value="Genomic_DNA"/>
</dbReference>
<dbReference type="RefSeq" id="WP_215873115.1">
    <property type="nucleotide sequence ID" value="NZ_JAAXYO010000152.1"/>
</dbReference>
<protein>
    <submittedName>
        <fullName evidence="1">Sel1 repeat family protein</fullName>
    </submittedName>
</protein>
<reference evidence="1" key="1">
    <citation type="journal article" date="2021" name="ISME J.">
        <title>Genomic evolution of the class Acidithiobacillia: deep-branching Proteobacteria living in extreme acidic conditions.</title>
        <authorList>
            <person name="Moya-Beltran A."/>
            <person name="Beard S."/>
            <person name="Rojas-Villalobos C."/>
            <person name="Issotta F."/>
            <person name="Gallardo Y."/>
            <person name="Ulloa R."/>
            <person name="Giaveno A."/>
            <person name="Degli Esposti M."/>
            <person name="Johnson D.B."/>
            <person name="Quatrini R."/>
        </authorList>
    </citation>
    <scope>NUCLEOTIDE SEQUENCE</scope>
    <source>
        <strain evidence="1">VAN18-1</strain>
    </source>
</reference>
<evidence type="ECO:0000313" key="1">
    <source>
        <dbReference type="EMBL" id="MBU2788463.1"/>
    </source>
</evidence>
<name>A0AAE3CK37_9PROT</name>
<dbReference type="SUPFAM" id="SSF81901">
    <property type="entry name" value="HCP-like"/>
    <property type="match status" value="1"/>
</dbReference>
<sequence length="153" mass="16188">MSTEISVMLASLLTGKTTKTIYRWVDDGILSPRQSGADNKGSFLLALPDLAAHLSLPVSAELEAALQDAMEGKAAGFHNIALIFLEAGQPDIAIRWLEMAAKKGHADAMEWLATGYLEGLGTEVNLAHGIEWLGKAAVAGHPVALAKLRALDS</sequence>